<evidence type="ECO:0000256" key="3">
    <source>
        <dbReference type="ARBA" id="ARBA00022989"/>
    </source>
</evidence>
<evidence type="ECO:0000313" key="8">
    <source>
        <dbReference type="Proteomes" id="UP001589862"/>
    </source>
</evidence>
<feature type="transmembrane region" description="Helical" evidence="5">
    <location>
        <begin position="112"/>
        <end position="133"/>
    </location>
</feature>
<comment type="caution">
    <text evidence="7">The sequence shown here is derived from an EMBL/GenBank/DDBJ whole genome shotgun (WGS) entry which is preliminary data.</text>
</comment>
<name>A0ABV6PAT8_9MICC</name>
<dbReference type="InterPro" id="IPR011701">
    <property type="entry name" value="MFS"/>
</dbReference>
<dbReference type="Proteomes" id="UP001589862">
    <property type="component" value="Unassembled WGS sequence"/>
</dbReference>
<evidence type="ECO:0000256" key="4">
    <source>
        <dbReference type="ARBA" id="ARBA00023136"/>
    </source>
</evidence>
<feature type="transmembrane region" description="Helical" evidence="5">
    <location>
        <begin position="12"/>
        <end position="34"/>
    </location>
</feature>
<dbReference type="InterPro" id="IPR005829">
    <property type="entry name" value="Sugar_transporter_CS"/>
</dbReference>
<keyword evidence="2 5" id="KW-0812">Transmembrane</keyword>
<feature type="transmembrane region" description="Helical" evidence="5">
    <location>
        <begin position="213"/>
        <end position="239"/>
    </location>
</feature>
<evidence type="ECO:0000256" key="1">
    <source>
        <dbReference type="ARBA" id="ARBA00004651"/>
    </source>
</evidence>
<dbReference type="EMBL" id="JBHLUB010000029">
    <property type="protein sequence ID" value="MFC0582236.1"/>
    <property type="molecule type" value="Genomic_DNA"/>
</dbReference>
<feature type="transmembrane region" description="Helical" evidence="5">
    <location>
        <begin position="171"/>
        <end position="192"/>
    </location>
</feature>
<dbReference type="Gene3D" id="1.20.1250.20">
    <property type="entry name" value="MFS general substrate transporter like domains"/>
    <property type="match status" value="1"/>
</dbReference>
<proteinExistence type="predicted"/>
<evidence type="ECO:0000256" key="5">
    <source>
        <dbReference type="SAM" id="Phobius"/>
    </source>
</evidence>
<keyword evidence="4 5" id="KW-0472">Membrane</keyword>
<feature type="transmembrane region" description="Helical" evidence="5">
    <location>
        <begin position="251"/>
        <end position="269"/>
    </location>
</feature>
<gene>
    <name evidence="7" type="ORF">ACFFFR_07550</name>
</gene>
<dbReference type="InterPro" id="IPR052714">
    <property type="entry name" value="MFS_Exporter"/>
</dbReference>
<accession>A0ABV6PAT8</accession>
<feature type="transmembrane region" description="Helical" evidence="5">
    <location>
        <begin position="145"/>
        <end position="165"/>
    </location>
</feature>
<dbReference type="PANTHER" id="PTHR23531:SF1">
    <property type="entry name" value="QUINOLENE RESISTANCE PROTEIN NORA"/>
    <property type="match status" value="1"/>
</dbReference>
<dbReference type="PROSITE" id="PS00216">
    <property type="entry name" value="SUGAR_TRANSPORT_1"/>
    <property type="match status" value="1"/>
</dbReference>
<evidence type="ECO:0000259" key="6">
    <source>
        <dbReference type="PROSITE" id="PS50850"/>
    </source>
</evidence>
<dbReference type="InterPro" id="IPR020846">
    <property type="entry name" value="MFS_dom"/>
</dbReference>
<feature type="domain" description="Major facilitator superfamily (MFS) profile" evidence="6">
    <location>
        <begin position="17"/>
        <end position="393"/>
    </location>
</feature>
<feature type="transmembrane region" description="Helical" evidence="5">
    <location>
        <begin position="343"/>
        <end position="365"/>
    </location>
</feature>
<feature type="transmembrane region" description="Helical" evidence="5">
    <location>
        <begin position="83"/>
        <end position="100"/>
    </location>
</feature>
<dbReference type="Pfam" id="PF07690">
    <property type="entry name" value="MFS_1"/>
    <property type="match status" value="1"/>
</dbReference>
<keyword evidence="3 5" id="KW-1133">Transmembrane helix</keyword>
<feature type="transmembrane region" description="Helical" evidence="5">
    <location>
        <begin position="305"/>
        <end position="323"/>
    </location>
</feature>
<dbReference type="CDD" id="cd17489">
    <property type="entry name" value="MFS_YfcJ_like"/>
    <property type="match status" value="1"/>
</dbReference>
<dbReference type="PANTHER" id="PTHR23531">
    <property type="entry name" value="QUINOLENE RESISTANCE PROTEIN NORA"/>
    <property type="match status" value="1"/>
</dbReference>
<organism evidence="7 8">
    <name type="scientific">Micrococcoides hystricis</name>
    <dbReference type="NCBI Taxonomy" id="1572761"/>
    <lineage>
        <taxon>Bacteria</taxon>
        <taxon>Bacillati</taxon>
        <taxon>Actinomycetota</taxon>
        <taxon>Actinomycetes</taxon>
        <taxon>Micrococcales</taxon>
        <taxon>Micrococcaceae</taxon>
        <taxon>Micrococcoides</taxon>
    </lineage>
</organism>
<dbReference type="SUPFAM" id="SSF103473">
    <property type="entry name" value="MFS general substrate transporter"/>
    <property type="match status" value="1"/>
</dbReference>
<comment type="subcellular location">
    <subcellularLocation>
        <location evidence="1">Cell membrane</location>
        <topology evidence="1">Multi-pass membrane protein</topology>
    </subcellularLocation>
</comment>
<dbReference type="RefSeq" id="WP_377459243.1">
    <property type="nucleotide sequence ID" value="NZ_JBHLUB010000029.1"/>
</dbReference>
<dbReference type="InterPro" id="IPR036259">
    <property type="entry name" value="MFS_trans_sf"/>
</dbReference>
<feature type="transmembrane region" description="Helical" evidence="5">
    <location>
        <begin position="371"/>
        <end position="388"/>
    </location>
</feature>
<feature type="transmembrane region" description="Helical" evidence="5">
    <location>
        <begin position="281"/>
        <end position="299"/>
    </location>
</feature>
<evidence type="ECO:0000313" key="7">
    <source>
        <dbReference type="EMBL" id="MFC0582236.1"/>
    </source>
</evidence>
<reference evidence="7 8" key="1">
    <citation type="submission" date="2024-09" db="EMBL/GenBank/DDBJ databases">
        <authorList>
            <person name="Sun Q."/>
            <person name="Mori K."/>
        </authorList>
    </citation>
    <scope>NUCLEOTIDE SEQUENCE [LARGE SCALE GENOMIC DNA]</scope>
    <source>
        <strain evidence="7 8">NCAIM B.02604</strain>
    </source>
</reference>
<evidence type="ECO:0000256" key="2">
    <source>
        <dbReference type="ARBA" id="ARBA00022692"/>
    </source>
</evidence>
<sequence length="406" mass="43938">MVSANKTPSGRLWTGNFVLAIGANFFISMVFYLLMTTMAQYAVEQFSASDAAGGFASSAFILGALIARVIVGKYLDFIGRRRLLLFALTGYVLVGLAYFVTTSVEWLWVVRFFHGAGFGAANTSLGASVMMLLPPLRRGEGTGYFGISTTLAAAVGPGLAVTLIGGPGFDAVFVLAVASCFFALLAAFFLRLPERTVTDQERLDKHRWKLSDVLDPHALPISVIIGLAGTAYATVLAFVNSFAQAEDFSMAGLFFLVYAVSMLLARLVLGRVQDYYGDNVVSYPTMVSFVLALVLLSFTQTDWQLLLAGILAGWGFGAMMPIFQTVAVTQAPDHRVAITTSTFYIMLDIGTVAGPLLGGLLVTAWGYRGMYLAMAALMAVTVVVYHFVHGHKRYVRRLHYQADPQP</sequence>
<keyword evidence="8" id="KW-1185">Reference proteome</keyword>
<feature type="transmembrane region" description="Helical" evidence="5">
    <location>
        <begin position="54"/>
        <end position="71"/>
    </location>
</feature>
<dbReference type="PROSITE" id="PS50850">
    <property type="entry name" value="MFS"/>
    <property type="match status" value="1"/>
</dbReference>
<protein>
    <submittedName>
        <fullName evidence="7">MFS transporter</fullName>
    </submittedName>
</protein>